<comment type="caution">
    <text evidence="1">The sequence shown here is derived from an EMBL/GenBank/DDBJ whole genome shotgun (WGS) entry which is preliminary data.</text>
</comment>
<evidence type="ECO:0000313" key="2">
    <source>
        <dbReference type="Proteomes" id="UP001057452"/>
    </source>
</evidence>
<sequence length="101" mass="10775">MSSQNEAVTPPATVTLAVLLNNGAQSVQCGKALVFPLIRSVVPRVDNVLHQQRAVSQLLPPLVTTALSITPSLRHVRRGGSCSCIALRLAVQLQHAASHRH</sequence>
<evidence type="ECO:0000313" key="1">
    <source>
        <dbReference type="EMBL" id="KAI4816971.1"/>
    </source>
</evidence>
<name>A0ACB9WUR9_CHAAC</name>
<protein>
    <submittedName>
        <fullName evidence="1">Uncharacterized protein</fullName>
    </submittedName>
</protein>
<accession>A0ACB9WUR9</accession>
<keyword evidence="2" id="KW-1185">Reference proteome</keyword>
<dbReference type="EMBL" id="CM043796">
    <property type="protein sequence ID" value="KAI4816971.1"/>
    <property type="molecule type" value="Genomic_DNA"/>
</dbReference>
<reference evidence="1" key="1">
    <citation type="submission" date="2022-05" db="EMBL/GenBank/DDBJ databases">
        <title>Chromosome-level genome of Chaenocephalus aceratus.</title>
        <authorList>
            <person name="Park H."/>
        </authorList>
    </citation>
    <scope>NUCLEOTIDE SEQUENCE</scope>
    <source>
        <strain evidence="1">KU_202001</strain>
    </source>
</reference>
<organism evidence="1 2">
    <name type="scientific">Chaenocephalus aceratus</name>
    <name type="common">Blackfin icefish</name>
    <name type="synonym">Chaenichthys aceratus</name>
    <dbReference type="NCBI Taxonomy" id="36190"/>
    <lineage>
        <taxon>Eukaryota</taxon>
        <taxon>Metazoa</taxon>
        <taxon>Chordata</taxon>
        <taxon>Craniata</taxon>
        <taxon>Vertebrata</taxon>
        <taxon>Euteleostomi</taxon>
        <taxon>Actinopterygii</taxon>
        <taxon>Neopterygii</taxon>
        <taxon>Teleostei</taxon>
        <taxon>Neoteleostei</taxon>
        <taxon>Acanthomorphata</taxon>
        <taxon>Eupercaria</taxon>
        <taxon>Perciformes</taxon>
        <taxon>Notothenioidei</taxon>
        <taxon>Channichthyidae</taxon>
        <taxon>Chaenocephalus</taxon>
    </lineage>
</organism>
<proteinExistence type="predicted"/>
<dbReference type="Proteomes" id="UP001057452">
    <property type="component" value="Chromosome 12"/>
</dbReference>
<gene>
    <name evidence="1" type="ORF">KUCAC02_009269</name>
</gene>